<gene>
    <name evidence="6" type="ordered locus">Snov_2861</name>
</gene>
<dbReference type="KEGG" id="sno:Snov_2861"/>
<dbReference type="Gene3D" id="1.10.10.10">
    <property type="entry name" value="Winged helix-like DNA-binding domain superfamily/Winged helix DNA-binding domain"/>
    <property type="match status" value="1"/>
</dbReference>
<evidence type="ECO:0000256" key="1">
    <source>
        <dbReference type="ARBA" id="ARBA00023015"/>
    </source>
</evidence>
<dbReference type="SUPFAM" id="SSF46785">
    <property type="entry name" value="Winged helix' DNA-binding domain"/>
    <property type="match status" value="1"/>
</dbReference>
<evidence type="ECO:0000313" key="7">
    <source>
        <dbReference type="Proteomes" id="UP000006633"/>
    </source>
</evidence>
<feature type="compositionally biased region" description="Basic and acidic residues" evidence="4">
    <location>
        <begin position="7"/>
        <end position="17"/>
    </location>
</feature>
<dbReference type="InterPro" id="IPR000524">
    <property type="entry name" value="Tscrpt_reg_HTH_GntR"/>
</dbReference>
<evidence type="ECO:0000256" key="2">
    <source>
        <dbReference type="ARBA" id="ARBA00023125"/>
    </source>
</evidence>
<dbReference type="SMART" id="SM00345">
    <property type="entry name" value="HTH_GNTR"/>
    <property type="match status" value="1"/>
</dbReference>
<evidence type="ECO:0000256" key="4">
    <source>
        <dbReference type="SAM" id="MobiDB-lite"/>
    </source>
</evidence>
<dbReference type="eggNOG" id="COG1802">
    <property type="taxonomic scope" value="Bacteria"/>
</dbReference>
<keyword evidence="3" id="KW-0804">Transcription</keyword>
<keyword evidence="2" id="KW-0238">DNA-binding</keyword>
<dbReference type="PANTHER" id="PTHR43537">
    <property type="entry name" value="TRANSCRIPTIONAL REGULATOR, GNTR FAMILY"/>
    <property type="match status" value="1"/>
</dbReference>
<evidence type="ECO:0000256" key="3">
    <source>
        <dbReference type="ARBA" id="ARBA00023163"/>
    </source>
</evidence>
<name>D7A631_ANCN5</name>
<dbReference type="PROSITE" id="PS50949">
    <property type="entry name" value="HTH_GNTR"/>
    <property type="match status" value="1"/>
</dbReference>
<dbReference type="EMBL" id="CP002026">
    <property type="protein sequence ID" value="ADH90146.1"/>
    <property type="molecule type" value="Genomic_DNA"/>
</dbReference>
<dbReference type="PANTHER" id="PTHR43537:SF24">
    <property type="entry name" value="GLUCONATE OPERON TRANSCRIPTIONAL REPRESSOR"/>
    <property type="match status" value="1"/>
</dbReference>
<dbReference type="GO" id="GO:0003677">
    <property type="term" value="F:DNA binding"/>
    <property type="evidence" value="ECO:0007669"/>
    <property type="project" value="UniProtKB-KW"/>
</dbReference>
<keyword evidence="1" id="KW-0805">Transcription regulation</keyword>
<dbReference type="Proteomes" id="UP000006633">
    <property type="component" value="Chromosome"/>
</dbReference>
<accession>D7A631</accession>
<dbReference type="InterPro" id="IPR036388">
    <property type="entry name" value="WH-like_DNA-bd_sf"/>
</dbReference>
<dbReference type="STRING" id="639283.Snov_2861"/>
<protein>
    <submittedName>
        <fullName evidence="6">Transcriptional regulator, GntR family</fullName>
    </submittedName>
</protein>
<dbReference type="InterPro" id="IPR036390">
    <property type="entry name" value="WH_DNA-bd_sf"/>
</dbReference>
<sequence length="243" mass="27114">MQGAVDPRMKRDEDRFHPGSRPSGCLGGDRRHQVYRALKTRALLYRFRPGQHLAIVELSDQLKVSNTPVREALIRLHAEGHIAAVPARGFFARELRLRDMQEIHDLLQILLRHSLDVVVPPASSRLLPDLGAPPLTPCDPRTAIALARRTEALFIRMSRWTGSDVIERNVADLCERTHHVRRCSYRSSDLTGPLYASLAALTCALADGKMGAAALALNDHFRLLEAALPDLVMRALVTSMMHD</sequence>
<dbReference type="AlphaFoldDB" id="D7A631"/>
<reference evidence="6 7" key="1">
    <citation type="journal article" date="2012" name="Stand. Genomic Sci.">
        <title>Complete genome sequence of the facultatively chemolithoautotrophic and methylotrophic alpha Proteobacterium Starkeya novella type strain (ATCC 8093(T)).</title>
        <authorList>
            <person name="Kappler U."/>
            <person name="Davenport K."/>
            <person name="Beatson S."/>
            <person name="Lucas S."/>
            <person name="Lapidus A."/>
            <person name="Copeland A."/>
            <person name="Berry K.W."/>
            <person name="Glavina Del Rio T."/>
            <person name="Hammon N."/>
            <person name="Dalin E."/>
            <person name="Tice H."/>
            <person name="Pitluck S."/>
            <person name="Richardson P."/>
            <person name="Bruce D."/>
            <person name="Goodwin L.A."/>
            <person name="Han C."/>
            <person name="Tapia R."/>
            <person name="Detter J.C."/>
            <person name="Chang Y.J."/>
            <person name="Jeffries C.D."/>
            <person name="Land M."/>
            <person name="Hauser L."/>
            <person name="Kyrpides N.C."/>
            <person name="Goker M."/>
            <person name="Ivanova N."/>
            <person name="Klenk H.P."/>
            <person name="Woyke T."/>
        </authorList>
    </citation>
    <scope>NUCLEOTIDE SEQUENCE [LARGE SCALE GENOMIC DNA]</scope>
    <source>
        <strain evidence="7">ATCC 8093 / DSM 506 / JCM 20403 / CCM 1077 / IAM 12100 / NBRC 12443 / NCIMB 10456</strain>
    </source>
</reference>
<proteinExistence type="predicted"/>
<dbReference type="OrthoDB" id="8680240at2"/>
<organism evidence="6 7">
    <name type="scientific">Ancylobacter novellus (strain ATCC 8093 / DSM 506 / JCM 20403 / CCM 1077 / IAM 12100 / NBRC 12443 / NCIMB 10456)</name>
    <name type="common">Starkeya novella</name>
    <dbReference type="NCBI Taxonomy" id="639283"/>
    <lineage>
        <taxon>Bacteria</taxon>
        <taxon>Pseudomonadati</taxon>
        <taxon>Pseudomonadota</taxon>
        <taxon>Alphaproteobacteria</taxon>
        <taxon>Hyphomicrobiales</taxon>
        <taxon>Xanthobacteraceae</taxon>
        <taxon>Ancylobacter</taxon>
    </lineage>
</organism>
<dbReference type="GO" id="GO:0003700">
    <property type="term" value="F:DNA-binding transcription factor activity"/>
    <property type="evidence" value="ECO:0007669"/>
    <property type="project" value="InterPro"/>
</dbReference>
<evidence type="ECO:0000313" key="6">
    <source>
        <dbReference type="EMBL" id="ADH90146.1"/>
    </source>
</evidence>
<feature type="domain" description="HTH gntR-type" evidence="5">
    <location>
        <begin position="28"/>
        <end position="95"/>
    </location>
</feature>
<evidence type="ECO:0000259" key="5">
    <source>
        <dbReference type="PROSITE" id="PS50949"/>
    </source>
</evidence>
<dbReference type="HOGENOM" id="CLU_017584_5_3_5"/>
<feature type="region of interest" description="Disordered" evidence="4">
    <location>
        <begin position="1"/>
        <end position="28"/>
    </location>
</feature>
<dbReference type="Pfam" id="PF00392">
    <property type="entry name" value="GntR"/>
    <property type="match status" value="1"/>
</dbReference>
<keyword evidence="7" id="KW-1185">Reference proteome</keyword>